<name>A0A6J8D3Q7_MYTCO</name>
<evidence type="ECO:0000313" key="6">
    <source>
        <dbReference type="EMBL" id="CAC5402536.1"/>
    </source>
</evidence>
<dbReference type="InterPro" id="IPR000742">
    <property type="entry name" value="EGF"/>
</dbReference>
<dbReference type="Gene3D" id="2.60.120.260">
    <property type="entry name" value="Galactose-binding domain-like"/>
    <property type="match status" value="1"/>
</dbReference>
<evidence type="ECO:0000256" key="1">
    <source>
        <dbReference type="ARBA" id="ARBA00022729"/>
    </source>
</evidence>
<dbReference type="Proteomes" id="UP000507470">
    <property type="component" value="Unassembled WGS sequence"/>
</dbReference>
<feature type="domain" description="VWFD" evidence="5">
    <location>
        <begin position="253"/>
        <end position="441"/>
    </location>
</feature>
<keyword evidence="3" id="KW-0325">Glycoprotein</keyword>
<keyword evidence="1" id="KW-0732">Signal</keyword>
<dbReference type="InterPro" id="IPR050969">
    <property type="entry name" value="Dev_Signal_Modulators"/>
</dbReference>
<evidence type="ECO:0000256" key="3">
    <source>
        <dbReference type="ARBA" id="ARBA00023180"/>
    </source>
</evidence>
<evidence type="ECO:0000256" key="4">
    <source>
        <dbReference type="SAM" id="MobiDB-lite"/>
    </source>
</evidence>
<feature type="region of interest" description="Disordered" evidence="4">
    <location>
        <begin position="958"/>
        <end position="988"/>
    </location>
</feature>
<feature type="compositionally biased region" description="Polar residues" evidence="4">
    <location>
        <begin position="44"/>
        <end position="58"/>
    </location>
</feature>
<gene>
    <name evidence="6" type="ORF">MCOR_36474</name>
</gene>
<feature type="region of interest" description="Disordered" evidence="4">
    <location>
        <begin position="1006"/>
        <end position="1085"/>
    </location>
</feature>
<dbReference type="GO" id="GO:0005576">
    <property type="term" value="C:extracellular region"/>
    <property type="evidence" value="ECO:0007669"/>
    <property type="project" value="TreeGrafter"/>
</dbReference>
<dbReference type="InterPro" id="IPR058727">
    <property type="entry name" value="Helical_Vwde"/>
</dbReference>
<dbReference type="PROSITE" id="PS00022">
    <property type="entry name" value="EGF_1"/>
    <property type="match status" value="1"/>
</dbReference>
<sequence length="1178" mass="131503">MSDKKVTMELSDLQLETIKNLFGHNDWEIKILDDSAVTNEKGGNAQNPQMTTEQSTQTDNNEEDEDDDQPGFVTRETLYQNVSCSVRIRYNITNAVPGPFYRSTDFNAGLFPEKYEYTVVEGESINITLTSTVPVGCIVSNPTFRKLQCHQNIYIFQPDIEENTDQCANGVTNRDILFKAQFCGVKLGSIDWQNDKFLQVYGFSDGLYNFQDRSTYIRLSVSSISMMNDLWMDLQVPDIKINVLDKDAVLTGRLCQSYNDPHMTTFDGKLYHYMEIGEFVLYRNDRGPYWVHVLFTNCGYGWTHSSCNCGIAVRSRGSLFVLRTCEKISRDDKYLLQQPHTEIRSCDDSDLSIEHSNNNYKITIPSGTVIEFSISSWSMFISRISIKPSIYDINNAKGLCGVPSVTKDTSDDFTHREFGPVSDEKSFADSWRINTTSMIDESLFIQEPEFLHKSADNTGNTSYNTSGSTERYCVCEKKASPSADLSLFYSVQCNLTESTETCSSAQQNSVDDNAISSFVTTCVPSYYRVKRSAEHRLVRRSLSDTDDISDVKPLEFEDDLGIDVETPVFRNGWTEEEANQTCYERIENGIPTDLFGEVTGLSISDYIESCILDIKLTADTSFVQDTVGAMQTYTIMEVLRNETMAKTKTENGSQTMLEYVTSLLCPNNCSNNGNCTSGSCTCIDGYIGEDCSKDMTVPPANTTLPTNGLCSTRNRACERTNIYGFFPSKNVWCNKTHFQINGDSITYADTVTVKAEYRNSFMVSVDLKGNRRKRSTMNPVMAEGYELRLSNNGIEFGDAVNIIIYDEDCFDCNASFISCVVIESCPDFITTNIHTKTDKASTSLKTTHVTMETLKATNSQETTTQETTTSEQLTTSDFLTSTKHFTSTIDETTVDPITTTNQFTTTFKPDQGSTPYDTTFSHKATFETSPYEKTTIASTSTSSYSALSDALSSTKQLTTSVKTTSNEPTSNPKQLTTLSKTSTNKDRSSTDTIIINTISDETTTYKESTTTDVSTTNDKSTTADESTTTDEITTYKESTTTDESKTTDKSTTTDESTTKGETTKAETTKRDETTPKKESTRTAETTTIDKTTTYKESISTYETTTADESTTIYETTYKKLTTTYESTTAQNMIDVDITTLVTSTPKSTSSQLETTDETTLIETTEALLPGIMLKYISA</sequence>
<feature type="region of interest" description="Disordered" evidence="4">
    <location>
        <begin position="38"/>
        <end position="72"/>
    </location>
</feature>
<dbReference type="InterPro" id="IPR001846">
    <property type="entry name" value="VWF_type-D"/>
</dbReference>
<keyword evidence="2" id="KW-1015">Disulfide bond</keyword>
<evidence type="ECO:0000256" key="2">
    <source>
        <dbReference type="ARBA" id="ARBA00023157"/>
    </source>
</evidence>
<proteinExistence type="predicted"/>
<dbReference type="EMBL" id="CACVKT020006521">
    <property type="protein sequence ID" value="CAC5402536.1"/>
    <property type="molecule type" value="Genomic_DNA"/>
</dbReference>
<dbReference type="Pfam" id="PF26129">
    <property type="entry name" value="Vwde"/>
    <property type="match status" value="1"/>
</dbReference>
<dbReference type="FunFam" id="2.10.25.10:FF:000001">
    <property type="entry name" value="Tenascin C"/>
    <property type="match status" value="1"/>
</dbReference>
<feature type="compositionally biased region" description="Acidic residues" evidence="4">
    <location>
        <begin position="60"/>
        <end position="69"/>
    </location>
</feature>
<feature type="compositionally biased region" description="Polar residues" evidence="4">
    <location>
        <begin position="958"/>
        <end position="982"/>
    </location>
</feature>
<dbReference type="PANTHER" id="PTHR14949:SF54">
    <property type="entry name" value="VWFD DOMAIN-CONTAINING PROTEIN"/>
    <property type="match status" value="1"/>
</dbReference>
<evidence type="ECO:0000259" key="5">
    <source>
        <dbReference type="PROSITE" id="PS51233"/>
    </source>
</evidence>
<organism evidence="6 7">
    <name type="scientific">Mytilus coruscus</name>
    <name type="common">Sea mussel</name>
    <dbReference type="NCBI Taxonomy" id="42192"/>
    <lineage>
        <taxon>Eukaryota</taxon>
        <taxon>Metazoa</taxon>
        <taxon>Spiralia</taxon>
        <taxon>Lophotrochozoa</taxon>
        <taxon>Mollusca</taxon>
        <taxon>Bivalvia</taxon>
        <taxon>Autobranchia</taxon>
        <taxon>Pteriomorphia</taxon>
        <taxon>Mytilida</taxon>
        <taxon>Mytiloidea</taxon>
        <taxon>Mytilidae</taxon>
        <taxon>Mytilinae</taxon>
        <taxon>Mytilus</taxon>
    </lineage>
</organism>
<dbReference type="OrthoDB" id="6116042at2759"/>
<dbReference type="PROSITE" id="PS01186">
    <property type="entry name" value="EGF_2"/>
    <property type="match status" value="1"/>
</dbReference>
<protein>
    <recommendedName>
        <fullName evidence="5">VWFD domain-containing protein</fullName>
    </recommendedName>
</protein>
<keyword evidence="7" id="KW-1185">Reference proteome</keyword>
<dbReference type="GO" id="GO:0005102">
    <property type="term" value="F:signaling receptor binding"/>
    <property type="evidence" value="ECO:0007669"/>
    <property type="project" value="TreeGrafter"/>
</dbReference>
<dbReference type="PANTHER" id="PTHR14949">
    <property type="entry name" value="EGF-LIKE-DOMAIN, MULTIPLE 7, 8"/>
    <property type="match status" value="1"/>
</dbReference>
<feature type="compositionally biased region" description="Low complexity" evidence="4">
    <location>
        <begin position="1006"/>
        <end position="1038"/>
    </location>
</feature>
<dbReference type="GO" id="GO:0009986">
    <property type="term" value="C:cell surface"/>
    <property type="evidence" value="ECO:0007669"/>
    <property type="project" value="TreeGrafter"/>
</dbReference>
<dbReference type="Pfam" id="PF23106">
    <property type="entry name" value="EGF_Teneurin"/>
    <property type="match status" value="1"/>
</dbReference>
<dbReference type="AlphaFoldDB" id="A0A6J8D3Q7"/>
<feature type="compositionally biased region" description="Basic and acidic residues" evidence="4">
    <location>
        <begin position="1042"/>
        <end position="1081"/>
    </location>
</feature>
<accession>A0A6J8D3Q7</accession>
<evidence type="ECO:0000313" key="7">
    <source>
        <dbReference type="Proteomes" id="UP000507470"/>
    </source>
</evidence>
<reference evidence="6 7" key="1">
    <citation type="submission" date="2020-06" db="EMBL/GenBank/DDBJ databases">
        <authorList>
            <person name="Li R."/>
            <person name="Bekaert M."/>
        </authorList>
    </citation>
    <scope>NUCLEOTIDE SEQUENCE [LARGE SCALE GENOMIC DNA]</scope>
    <source>
        <strain evidence="7">wild</strain>
    </source>
</reference>
<dbReference type="PROSITE" id="PS51233">
    <property type="entry name" value="VWFD"/>
    <property type="match status" value="1"/>
</dbReference>